<proteinExistence type="predicted"/>
<keyword evidence="1" id="KW-0812">Transmembrane</keyword>
<keyword evidence="4" id="KW-1185">Reference proteome</keyword>
<accession>A0A1R3WFS0</accession>
<dbReference type="AlphaFoldDB" id="A0A1R3WFS0"/>
<gene>
    <name evidence="3" type="ORF">SAMN05421665_0439</name>
</gene>
<name>A0A1R3WFS0_9RHOB</name>
<evidence type="ECO:0000256" key="1">
    <source>
        <dbReference type="SAM" id="Phobius"/>
    </source>
</evidence>
<feature type="transmembrane region" description="Helical" evidence="1">
    <location>
        <begin position="21"/>
        <end position="47"/>
    </location>
</feature>
<organism evidence="3 4">
    <name type="scientific">Yoonia rosea</name>
    <dbReference type="NCBI Taxonomy" id="287098"/>
    <lineage>
        <taxon>Bacteria</taxon>
        <taxon>Pseudomonadati</taxon>
        <taxon>Pseudomonadota</taxon>
        <taxon>Alphaproteobacteria</taxon>
        <taxon>Rhodobacterales</taxon>
        <taxon>Paracoccaceae</taxon>
        <taxon>Yoonia</taxon>
    </lineage>
</organism>
<sequence>MTEETDPNQTRPARPKGMRPWVFWLRAVFVVCMMPLVFLAAAAVMVIDRDITAPSWITDRIEARADALLEGGSLEFGAITVRIGRDLHPTVRLVDTRLVDAGGLTLTRVPLVEGGMSPRGLILQQEVLMQNVRLIGAQVNLRRARDGSVSFALTAGGGDLGQARSLPELLEQFDRVFERPALEALETVRADGLIVNFDDARAGRSWVVDGGSVALDLRGGETAINGSFSLLSGRADVTGVTLSYISPRGSRAAQVGINLTNAEASDIAAQSPALRWLQGVEAPITAALRTELDEDGALGQLNAFLEIGTGVLQPNPATDPIAFDDAKAYFTYDPVRDLIAFSEVSLETAWGSLRADGDAYLREFRDGLPRASLAQFRFRDVALNPPGFFDAPPEITEASIDLRLRFEPFSVEIGQAVMTDGEVRLDASGVLAATDAGWQLALDAQVAEITPERLVSFWPINMKPGSRRWVTNNLTDGRLFDVDMGLRIAPERAAQFAVDFEFEGTSVKFLRNIPPITGARGSASIADNRLIVGLDDGVVNAPQGGPMQLAGSDFTIVDLRLNPSPAILNLRVDSSMTAALSVLNQEPFSYMDKANLPVTLGDGRALTEGQITWPLQPRPAPDTVLFEMTSQLRNVRSDVLIAGRSFAAPRLTVTASRRGVNIAGPVRVGDVTGVGAWDQRFGDPDRPGSRVTADVALSQAFLDEFNIALPPGTIRGNGTGALAVDFQRGRPPAFSLRSDLQGLTVAIPAIGWSKGPGTAGNLLIAGTLGAVPTIDTLEIAGGGLQAAGRITLDPSGGLQSAQFTQFRVGNWFNAPLTLRGRGAGQPVGVEITGGTLDLRNAAFSGGQQNGGPVQIALDRLQVTEGVALTNFRGDFRGQGGFRGEFTGRINGETGIAGTVAPRDGRSAVQLRSDDAGGVLRAAGLMRNAVGGTAELTLLPAIGPGTFDGTLRVRNIRMRDAPAIAALLDAISVVGLLQQLDGQGLAFDEMDARFRLTPQQVIVSEASAVGPGLGISVDGIYTLANKQIDLQGVVSPFYLVNSIGSFLTRRGEGLIGFNFNIGGTSDAPQVAVNPLSALTPGMFREIFRRPAPELPQ</sequence>
<dbReference type="Pfam" id="PF13116">
    <property type="entry name" value="YhdP"/>
    <property type="match status" value="1"/>
</dbReference>
<dbReference type="EMBL" id="FTPR01000001">
    <property type="protein sequence ID" value="SIT76795.1"/>
    <property type="molecule type" value="Genomic_DNA"/>
</dbReference>
<keyword evidence="1" id="KW-0472">Membrane</keyword>
<protein>
    <recommendedName>
        <fullName evidence="2">YhdP central domain-containing protein</fullName>
    </recommendedName>
</protein>
<keyword evidence="1" id="KW-1133">Transmembrane helix</keyword>
<evidence type="ECO:0000313" key="4">
    <source>
        <dbReference type="Proteomes" id="UP000186997"/>
    </source>
</evidence>
<feature type="domain" description="YhdP central" evidence="2">
    <location>
        <begin position="373"/>
        <end position="589"/>
    </location>
</feature>
<evidence type="ECO:0000259" key="2">
    <source>
        <dbReference type="Pfam" id="PF13116"/>
    </source>
</evidence>
<evidence type="ECO:0000313" key="3">
    <source>
        <dbReference type="EMBL" id="SIT76795.1"/>
    </source>
</evidence>
<dbReference type="InterPro" id="IPR025263">
    <property type="entry name" value="YhdP_central"/>
</dbReference>
<dbReference type="STRING" id="287098.SAMN05421665_0439"/>
<reference evidence="4" key="1">
    <citation type="submission" date="2017-01" db="EMBL/GenBank/DDBJ databases">
        <authorList>
            <person name="Varghese N."/>
            <person name="Submissions S."/>
        </authorList>
    </citation>
    <scope>NUCLEOTIDE SEQUENCE [LARGE SCALE GENOMIC DNA]</scope>
    <source>
        <strain evidence="4">DSM 29591</strain>
    </source>
</reference>
<dbReference type="OrthoDB" id="7161641at2"/>
<dbReference type="Proteomes" id="UP000186997">
    <property type="component" value="Unassembled WGS sequence"/>
</dbReference>